<dbReference type="AlphaFoldDB" id="A0A8H5B2U1"/>
<dbReference type="GO" id="GO:0015035">
    <property type="term" value="F:protein-disulfide reductase activity"/>
    <property type="evidence" value="ECO:0007669"/>
    <property type="project" value="TreeGrafter"/>
</dbReference>
<dbReference type="OrthoDB" id="2121326at2759"/>
<sequence>MSSSSYLRSAARRLSSAIPHARTIHMTAPRAALYANADAQTFKKVTGTPGRLVLVDFHAEYVDNYLFIVYWKSTVEYRWCGPCHQLSPVLEALSAEPNKSGSGLPIDLVKIDTDSEDGYQLCTQFEVKAMPTVIAFKDGVLVSKFTGALPPPRVKKFIDEL</sequence>
<dbReference type="Pfam" id="PF00085">
    <property type="entry name" value="Thioredoxin"/>
    <property type="match status" value="1"/>
</dbReference>
<proteinExistence type="predicted"/>
<dbReference type="CDD" id="cd02947">
    <property type="entry name" value="TRX_family"/>
    <property type="match status" value="1"/>
</dbReference>
<gene>
    <name evidence="2" type="ORF">D9611_004959</name>
</gene>
<dbReference type="SUPFAM" id="SSF52833">
    <property type="entry name" value="Thioredoxin-like"/>
    <property type="match status" value="1"/>
</dbReference>
<dbReference type="Gene3D" id="3.40.30.10">
    <property type="entry name" value="Glutaredoxin"/>
    <property type="match status" value="1"/>
</dbReference>
<evidence type="ECO:0000259" key="1">
    <source>
        <dbReference type="PROSITE" id="PS51352"/>
    </source>
</evidence>
<evidence type="ECO:0000313" key="2">
    <source>
        <dbReference type="EMBL" id="KAF5315621.1"/>
    </source>
</evidence>
<name>A0A8H5B2U1_9AGAR</name>
<dbReference type="InterPro" id="IPR036249">
    <property type="entry name" value="Thioredoxin-like_sf"/>
</dbReference>
<dbReference type="Proteomes" id="UP000541558">
    <property type="component" value="Unassembled WGS sequence"/>
</dbReference>
<dbReference type="PRINTS" id="PR00421">
    <property type="entry name" value="THIOREDOXIN"/>
</dbReference>
<feature type="domain" description="Thioredoxin" evidence="1">
    <location>
        <begin position="33"/>
        <end position="161"/>
    </location>
</feature>
<evidence type="ECO:0000313" key="3">
    <source>
        <dbReference type="Proteomes" id="UP000541558"/>
    </source>
</evidence>
<keyword evidence="3" id="KW-1185">Reference proteome</keyword>
<dbReference type="EMBL" id="JAACJK010000220">
    <property type="protein sequence ID" value="KAF5315621.1"/>
    <property type="molecule type" value="Genomic_DNA"/>
</dbReference>
<protein>
    <recommendedName>
        <fullName evidence="1">Thioredoxin domain-containing protein</fullName>
    </recommendedName>
</protein>
<dbReference type="GO" id="GO:0005737">
    <property type="term" value="C:cytoplasm"/>
    <property type="evidence" value="ECO:0007669"/>
    <property type="project" value="TreeGrafter"/>
</dbReference>
<dbReference type="PANTHER" id="PTHR45663:SF11">
    <property type="entry name" value="GEO12009P1"/>
    <property type="match status" value="1"/>
</dbReference>
<organism evidence="2 3">
    <name type="scientific">Ephemerocybe angulata</name>
    <dbReference type="NCBI Taxonomy" id="980116"/>
    <lineage>
        <taxon>Eukaryota</taxon>
        <taxon>Fungi</taxon>
        <taxon>Dikarya</taxon>
        <taxon>Basidiomycota</taxon>
        <taxon>Agaricomycotina</taxon>
        <taxon>Agaricomycetes</taxon>
        <taxon>Agaricomycetidae</taxon>
        <taxon>Agaricales</taxon>
        <taxon>Agaricineae</taxon>
        <taxon>Psathyrellaceae</taxon>
        <taxon>Ephemerocybe</taxon>
    </lineage>
</organism>
<reference evidence="2 3" key="1">
    <citation type="journal article" date="2020" name="ISME J.">
        <title>Uncovering the hidden diversity of litter-decomposition mechanisms in mushroom-forming fungi.</title>
        <authorList>
            <person name="Floudas D."/>
            <person name="Bentzer J."/>
            <person name="Ahren D."/>
            <person name="Johansson T."/>
            <person name="Persson P."/>
            <person name="Tunlid A."/>
        </authorList>
    </citation>
    <scope>NUCLEOTIDE SEQUENCE [LARGE SCALE GENOMIC DNA]</scope>
    <source>
        <strain evidence="2 3">CBS 175.51</strain>
    </source>
</reference>
<dbReference type="PROSITE" id="PS51352">
    <property type="entry name" value="THIOREDOXIN_2"/>
    <property type="match status" value="1"/>
</dbReference>
<dbReference type="PANTHER" id="PTHR45663">
    <property type="entry name" value="GEO12009P1"/>
    <property type="match status" value="1"/>
</dbReference>
<dbReference type="InterPro" id="IPR013766">
    <property type="entry name" value="Thioredoxin_domain"/>
</dbReference>
<accession>A0A8H5B2U1</accession>
<comment type="caution">
    <text evidence="2">The sequence shown here is derived from an EMBL/GenBank/DDBJ whole genome shotgun (WGS) entry which is preliminary data.</text>
</comment>